<dbReference type="Pfam" id="PF13407">
    <property type="entry name" value="Peripla_BP_4"/>
    <property type="match status" value="1"/>
</dbReference>
<evidence type="ECO:0000256" key="1">
    <source>
        <dbReference type="ARBA" id="ARBA00004196"/>
    </source>
</evidence>
<evidence type="ECO:0000256" key="2">
    <source>
        <dbReference type="ARBA" id="ARBA00007639"/>
    </source>
</evidence>
<comment type="similarity">
    <text evidence="2">Belongs to the bacterial solute-binding protein 2 family.</text>
</comment>
<organism evidence="5">
    <name type="scientific">uncultured spirochete</name>
    <dbReference type="NCBI Taxonomy" id="156406"/>
    <lineage>
        <taxon>Bacteria</taxon>
        <taxon>Pseudomonadati</taxon>
        <taxon>Spirochaetota</taxon>
        <taxon>Spirochaetia</taxon>
        <taxon>Spirochaetales</taxon>
        <taxon>environmental samples</taxon>
    </lineage>
</organism>
<evidence type="ECO:0000256" key="3">
    <source>
        <dbReference type="ARBA" id="ARBA00022729"/>
    </source>
</evidence>
<sequence length="325" mass="34439">MRKRVAIIVLLLFVIALIPTFAQTPKRVAVIIKATDSDFWQYVLVGATNYAKENPGKVVVTTYGPPSEADIDKQVAILEDVVNSKPDAIVIASTSSDATVPAIERAVKLGIPVITIDNKVNTNAVSSHLATNNIKGGALAADMLVERLKAMGKPLSGKVALISAMAGVQVLTDRDTGFLNRLKEVAPNLKVLPTRYIDNDIMKALAAAEDLFTANPDLVGFFADNNHSGDGVARAIKERNLGGKIAAAAFDSDPEEVQALSDGILYALILQDPYGMGYKGVDSALQALAGKTLPAYVDTGATAVTKANMNEPKIKGLLDPMTLKK</sequence>
<dbReference type="EMBL" id="FWDO01000004">
    <property type="protein sequence ID" value="SLM17973.1"/>
    <property type="molecule type" value="Genomic_DNA"/>
</dbReference>
<accession>A0A3P3XQ56</accession>
<dbReference type="AlphaFoldDB" id="A0A3P3XQ56"/>
<proteinExistence type="inferred from homology"/>
<dbReference type="PANTHER" id="PTHR46847:SF1">
    <property type="entry name" value="D-ALLOSE-BINDING PERIPLASMIC PROTEIN-RELATED"/>
    <property type="match status" value="1"/>
</dbReference>
<comment type="subcellular location">
    <subcellularLocation>
        <location evidence="1">Cell envelope</location>
    </subcellularLocation>
</comment>
<dbReference type="GO" id="GO:0030313">
    <property type="term" value="C:cell envelope"/>
    <property type="evidence" value="ECO:0007669"/>
    <property type="project" value="UniProtKB-SubCell"/>
</dbReference>
<dbReference type="CDD" id="cd20008">
    <property type="entry name" value="PBP1_ABC_sugar_binding-like"/>
    <property type="match status" value="1"/>
</dbReference>
<gene>
    <name evidence="5" type="ORF">SPIRO4BDMA_40545</name>
</gene>
<dbReference type="GO" id="GO:0030246">
    <property type="term" value="F:carbohydrate binding"/>
    <property type="evidence" value="ECO:0007669"/>
    <property type="project" value="UniProtKB-ARBA"/>
</dbReference>
<reference evidence="5" key="1">
    <citation type="submission" date="2017-02" db="EMBL/GenBank/DDBJ databases">
        <authorList>
            <person name="Regsiter A."/>
            <person name="William W."/>
        </authorList>
    </citation>
    <scope>NUCLEOTIDE SEQUENCE</scope>
    <source>
        <strain evidence="5">BdmA 4</strain>
    </source>
</reference>
<dbReference type="Gene3D" id="3.40.50.2300">
    <property type="match status" value="2"/>
</dbReference>
<evidence type="ECO:0000259" key="4">
    <source>
        <dbReference type="Pfam" id="PF13407"/>
    </source>
</evidence>
<evidence type="ECO:0000313" key="5">
    <source>
        <dbReference type="EMBL" id="SLM17973.1"/>
    </source>
</evidence>
<name>A0A3P3XQ56_9SPIR</name>
<dbReference type="SUPFAM" id="SSF53822">
    <property type="entry name" value="Periplasmic binding protein-like I"/>
    <property type="match status" value="1"/>
</dbReference>
<keyword evidence="3" id="KW-0732">Signal</keyword>
<dbReference type="InterPro" id="IPR025997">
    <property type="entry name" value="SBP_2_dom"/>
</dbReference>
<protein>
    <submittedName>
        <fullName evidence="5">Periplasmic binding protein/LacI transcriptional regulator</fullName>
    </submittedName>
</protein>
<dbReference type="PANTHER" id="PTHR46847">
    <property type="entry name" value="D-ALLOSE-BINDING PERIPLASMIC PROTEIN-RELATED"/>
    <property type="match status" value="1"/>
</dbReference>
<feature type="domain" description="Periplasmic binding protein" evidence="4">
    <location>
        <begin position="28"/>
        <end position="291"/>
    </location>
</feature>
<dbReference type="InterPro" id="IPR028082">
    <property type="entry name" value="Peripla_BP_I"/>
</dbReference>